<dbReference type="eggNOG" id="KOG4658">
    <property type="taxonomic scope" value="Eukaryota"/>
</dbReference>
<sequence length="427" mass="48578">MLKSLGYKAEAFQRYYAVCLENADDVKEACFDIQIQLVGFLTSAVTCVRGEKDETKLDEEEDPCLLLHRRLTATNQELTETLARVEKMAAIRPSGAGPSRSFVWPGRYRVESADISRPYWPEASHGNAIITTRNHSLAYEPATSVLEITSWDEKTGSEFLPFLLKRNIGSDIQIEGESAAKLSKKPSGHASAISQMAGLIHRRSWSIAEFMRIYPNNPRRAHETELQAVWDFSFSTLGKDSRTFLVIASFLVPQHIPQLLFQFEEDGDIPEDLEFRADEFRRVEVNLVVVETLDNKELAHDIAAWTLSHQASMYESTGNVQKAIELDRKGYEMRTAEHPFKGELVGGFEQNLNEHEMAPAWFEKSRETRIAEISKQGRGRDWPAVTTTNMARCLVYLGQYDKAQELLYIAIAEFKRDKSLDWAMLTE</sequence>
<dbReference type="Gene3D" id="1.25.40.10">
    <property type="entry name" value="Tetratricopeptide repeat domain"/>
    <property type="match status" value="1"/>
</dbReference>
<protein>
    <submittedName>
        <fullName evidence="1">Pfs domain-containing protein</fullName>
    </submittedName>
</protein>
<dbReference type="EMBL" id="GL698480">
    <property type="protein sequence ID" value="EFY91688.1"/>
    <property type="molecule type" value="Genomic_DNA"/>
</dbReference>
<dbReference type="OrthoDB" id="4748888at2759"/>
<dbReference type="AlphaFoldDB" id="E9DXD0"/>
<evidence type="ECO:0000313" key="2">
    <source>
        <dbReference type="Proteomes" id="UP000002499"/>
    </source>
</evidence>
<dbReference type="SUPFAM" id="SSF48452">
    <property type="entry name" value="TPR-like"/>
    <property type="match status" value="1"/>
</dbReference>
<dbReference type="STRING" id="655827.E9DXD0"/>
<gene>
    <name evidence="1" type="ORF">MAC_02278</name>
</gene>
<reference evidence="1 2" key="1">
    <citation type="journal article" date="2011" name="PLoS Genet.">
        <title>Genome sequencing and comparative transcriptomics of the model entomopathogenic fungi Metarhizium anisopliae and M. acridum.</title>
        <authorList>
            <person name="Gao Q."/>
            <person name="Jin K."/>
            <person name="Ying S.H."/>
            <person name="Zhang Y."/>
            <person name="Xiao G."/>
            <person name="Shang Y."/>
            <person name="Duan Z."/>
            <person name="Hu X."/>
            <person name="Xie X.Q."/>
            <person name="Zhou G."/>
            <person name="Peng G."/>
            <person name="Luo Z."/>
            <person name="Huang W."/>
            <person name="Wang B."/>
            <person name="Fang W."/>
            <person name="Wang S."/>
            <person name="Zhong Y."/>
            <person name="Ma L.J."/>
            <person name="St Leger R.J."/>
            <person name="Zhao G.P."/>
            <person name="Pei Y."/>
            <person name="Feng M.G."/>
            <person name="Xia Y."/>
            <person name="Wang C."/>
        </authorList>
    </citation>
    <scope>NUCLEOTIDE SEQUENCE [LARGE SCALE GENOMIC DNA]</scope>
    <source>
        <strain evidence="1 2">CQMa 102</strain>
    </source>
</reference>
<organism evidence="2">
    <name type="scientific">Metarhizium acridum (strain CQMa 102)</name>
    <dbReference type="NCBI Taxonomy" id="655827"/>
    <lineage>
        <taxon>Eukaryota</taxon>
        <taxon>Fungi</taxon>
        <taxon>Dikarya</taxon>
        <taxon>Ascomycota</taxon>
        <taxon>Pezizomycotina</taxon>
        <taxon>Sordariomycetes</taxon>
        <taxon>Hypocreomycetidae</taxon>
        <taxon>Hypocreales</taxon>
        <taxon>Clavicipitaceae</taxon>
        <taxon>Metarhizium</taxon>
    </lineage>
</organism>
<keyword evidence="2" id="KW-1185">Reference proteome</keyword>
<proteinExistence type="predicted"/>
<dbReference type="Proteomes" id="UP000002499">
    <property type="component" value="Unassembled WGS sequence"/>
</dbReference>
<dbReference type="InterPro" id="IPR011990">
    <property type="entry name" value="TPR-like_helical_dom_sf"/>
</dbReference>
<name>E9DXD0_METAQ</name>
<dbReference type="InParanoid" id="E9DXD0"/>
<evidence type="ECO:0000313" key="1">
    <source>
        <dbReference type="EMBL" id="EFY91688.1"/>
    </source>
</evidence>
<accession>E9DXD0</accession>
<dbReference type="HOGENOM" id="CLU_642636_0_0_1"/>